<evidence type="ECO:0000256" key="1">
    <source>
        <dbReference type="ARBA" id="ARBA00022478"/>
    </source>
</evidence>
<comment type="function">
    <text evidence="10">RNA polymerase that catalyzes the synthesis of short RNA molecules used as primers for DNA polymerase during DNA replication. Also part of the exosome, which is a complex involved in RNA degradation. Acts as a poly(A)-binding protein that enhances the interaction between heteropolymeric, adenine-rich transcripts and the exosome.</text>
</comment>
<dbReference type="GO" id="GO:0003899">
    <property type="term" value="F:DNA-directed RNA polymerase activity"/>
    <property type="evidence" value="ECO:0007669"/>
    <property type="project" value="UniProtKB-UniRule"/>
</dbReference>
<dbReference type="PANTHER" id="PTHR30313:SF2">
    <property type="entry name" value="DNA PRIMASE"/>
    <property type="match status" value="1"/>
</dbReference>
<organism evidence="13">
    <name type="scientific">Ignisphaera aggregans</name>
    <dbReference type="NCBI Taxonomy" id="334771"/>
    <lineage>
        <taxon>Archaea</taxon>
        <taxon>Thermoproteota</taxon>
        <taxon>Thermoprotei</taxon>
        <taxon>Desulfurococcales</taxon>
        <taxon>Desulfurococcaceae</taxon>
        <taxon>Ignisphaera</taxon>
    </lineage>
</organism>
<sequence length="432" mass="48116">MVKYVIRAKIEIEGTVDKSDVIGAIFGYTEGIFGEEFDLRELQDKGRVGRISVELKQQDGKSIGEILIPSNLDRVETALLASLIECVERVGPYSAKIQIIDIVDVRAERIKKIIDRASEIAKRYFVEKAPDIKEILNKITENVRSAEMSFYGPERLPAGPDVDKGDTIIIVEGRADVQNMLRYGYRNVIALEGAHGTKIPETIIKLAAKKTVILFVDGDRAGELIARDVIRIADIDYVARAPPGKEVEELTAKEIAKALKNALPVKQFLEQLEKKTVEIPEIESKSLVQQPITQTSEVVETTPLQQAPIQISQQILQQIAVEKPVESPIEIPVNVIEESKKILGNLEALLYDEQWNVLERIPVRDIVDKLGQIEYGKVQAIIFDGIITQRLLDTASSKGVKLIIGVRLGNVVKKPENLITMTFNDILSAIQK</sequence>
<evidence type="ECO:0000256" key="8">
    <source>
        <dbReference type="ARBA" id="ARBA00022842"/>
    </source>
</evidence>
<dbReference type="GO" id="GO:0046872">
    <property type="term" value="F:metal ion binding"/>
    <property type="evidence" value="ECO:0007669"/>
    <property type="project" value="UniProtKB-KW"/>
</dbReference>
<evidence type="ECO:0000259" key="11">
    <source>
        <dbReference type="PROSITE" id="PS50880"/>
    </source>
</evidence>
<dbReference type="Pfam" id="PF13662">
    <property type="entry name" value="Toprim_4"/>
    <property type="match status" value="1"/>
</dbReference>
<evidence type="ECO:0000313" key="13">
    <source>
        <dbReference type="EMBL" id="HGQ63895.1"/>
    </source>
</evidence>
<dbReference type="NCBIfam" id="NF003108">
    <property type="entry name" value="PRK04031.1-1"/>
    <property type="match status" value="1"/>
</dbReference>
<feature type="domain" description="Toprim" evidence="11">
    <location>
        <begin position="166"/>
        <end position="243"/>
    </location>
</feature>
<proteinExistence type="inferred from homology"/>
<dbReference type="InterPro" id="IPR034154">
    <property type="entry name" value="TOPRIM_DnaG/twinkle"/>
</dbReference>
<reference evidence="13" key="1">
    <citation type="journal article" date="2020" name="mSystems">
        <title>Genome- and Community-Level Interaction Insights into Carbon Utilization and Element Cycling Functions of Hydrothermarchaeota in Hydrothermal Sediment.</title>
        <authorList>
            <person name="Zhou Z."/>
            <person name="Liu Y."/>
            <person name="Xu W."/>
            <person name="Pan J."/>
            <person name="Luo Z.H."/>
            <person name="Li M."/>
        </authorList>
    </citation>
    <scope>NUCLEOTIDE SEQUENCE [LARGE SCALE GENOMIC DNA]</scope>
    <source>
        <strain evidence="13">SpSt-637</strain>
        <strain evidence="12">SpSt-667</strain>
    </source>
</reference>
<comment type="similarity">
    <text evidence="10">Belongs to the archaeal DnaG primase family.</text>
</comment>
<evidence type="ECO:0000256" key="10">
    <source>
        <dbReference type="HAMAP-Rule" id="MF_00007"/>
    </source>
</evidence>
<keyword evidence="1 10" id="KW-0240">DNA-directed RNA polymerase</keyword>
<dbReference type="InterPro" id="IPR050219">
    <property type="entry name" value="DnaG_primase"/>
</dbReference>
<dbReference type="PANTHER" id="PTHR30313">
    <property type="entry name" value="DNA PRIMASE"/>
    <property type="match status" value="1"/>
</dbReference>
<evidence type="ECO:0000256" key="7">
    <source>
        <dbReference type="ARBA" id="ARBA00022835"/>
    </source>
</evidence>
<keyword evidence="5 10" id="KW-0235">DNA replication</keyword>
<evidence type="ECO:0000256" key="5">
    <source>
        <dbReference type="ARBA" id="ARBA00022705"/>
    </source>
</evidence>
<keyword evidence="2 10" id="KW-0639">Primosome</keyword>
<dbReference type="InterPro" id="IPR006171">
    <property type="entry name" value="TOPRIM_dom"/>
</dbReference>
<dbReference type="CDD" id="cd01029">
    <property type="entry name" value="TOPRIM_primases"/>
    <property type="match status" value="1"/>
</dbReference>
<dbReference type="PROSITE" id="PS50880">
    <property type="entry name" value="TOPRIM"/>
    <property type="match status" value="1"/>
</dbReference>
<evidence type="ECO:0000256" key="3">
    <source>
        <dbReference type="ARBA" id="ARBA00022679"/>
    </source>
</evidence>
<comment type="subunit">
    <text evidence="10">Forms a ternary complex with MCM helicase and DNA. Component of the archaeal exosome complex.</text>
</comment>
<dbReference type="GO" id="GO:0000178">
    <property type="term" value="C:exosome (RNase complex)"/>
    <property type="evidence" value="ECO:0007669"/>
    <property type="project" value="UniProtKB-KW"/>
</dbReference>
<dbReference type="HAMAP" id="MF_00007">
    <property type="entry name" value="DNA_primase_DnaG_arc"/>
    <property type="match status" value="1"/>
</dbReference>
<evidence type="ECO:0000256" key="6">
    <source>
        <dbReference type="ARBA" id="ARBA00022723"/>
    </source>
</evidence>
<dbReference type="GO" id="GO:0005737">
    <property type="term" value="C:cytoplasm"/>
    <property type="evidence" value="ECO:0007669"/>
    <property type="project" value="TreeGrafter"/>
</dbReference>
<dbReference type="InterPro" id="IPR020607">
    <property type="entry name" value="Primase_DnaG_arc"/>
</dbReference>
<dbReference type="GO" id="GO:1990077">
    <property type="term" value="C:primosome complex"/>
    <property type="evidence" value="ECO:0007669"/>
    <property type="project" value="UniProtKB-KW"/>
</dbReference>
<comment type="catalytic activity">
    <reaction evidence="10">
        <text>ssDNA + n NTP = ssDNA/pppN(pN)n-1 hybrid + (n-1) diphosphate.</text>
        <dbReference type="EC" id="2.7.7.101"/>
    </reaction>
</comment>
<protein>
    <recommendedName>
        <fullName evidence="10">DNA primase DnaG</fullName>
        <ecNumber evidence="10">2.7.7.101</ecNumber>
    </recommendedName>
</protein>
<dbReference type="SMART" id="SM00493">
    <property type="entry name" value="TOPRIM"/>
    <property type="match status" value="1"/>
</dbReference>
<dbReference type="AlphaFoldDB" id="A0A7C4JJ77"/>
<keyword evidence="9 10" id="KW-0804">Transcription</keyword>
<keyword evidence="4 10" id="KW-0548">Nucleotidyltransferase</keyword>
<evidence type="ECO:0000313" key="12">
    <source>
        <dbReference type="EMBL" id="HGQ36469.1"/>
    </source>
</evidence>
<accession>A0A7C4JJ77</accession>
<evidence type="ECO:0000256" key="2">
    <source>
        <dbReference type="ARBA" id="ARBA00022515"/>
    </source>
</evidence>
<dbReference type="GO" id="GO:0000428">
    <property type="term" value="C:DNA-directed RNA polymerase complex"/>
    <property type="evidence" value="ECO:0007669"/>
    <property type="project" value="UniProtKB-KW"/>
</dbReference>
<evidence type="ECO:0000256" key="4">
    <source>
        <dbReference type="ARBA" id="ARBA00022695"/>
    </source>
</evidence>
<name>A0A7C4JJ77_9CREN</name>
<dbReference type="GO" id="GO:0008143">
    <property type="term" value="F:poly(A) binding"/>
    <property type="evidence" value="ECO:0007669"/>
    <property type="project" value="InterPro"/>
</dbReference>
<evidence type="ECO:0000256" key="9">
    <source>
        <dbReference type="ARBA" id="ARBA00023163"/>
    </source>
</evidence>
<dbReference type="EC" id="2.7.7.101" evidence="10"/>
<keyword evidence="7 10" id="KW-0271">Exosome</keyword>
<keyword evidence="3 10" id="KW-0808">Transferase</keyword>
<dbReference type="EMBL" id="DTBD01000009">
    <property type="protein sequence ID" value="HGQ63895.1"/>
    <property type="molecule type" value="Genomic_DNA"/>
</dbReference>
<gene>
    <name evidence="10" type="primary">dnaG</name>
    <name evidence="13" type="ORF">ENU08_01450</name>
    <name evidence="12" type="ORF">ENU41_07340</name>
</gene>
<comment type="caution">
    <text evidence="13">The sequence shown here is derived from an EMBL/GenBank/DDBJ whole genome shotgun (WGS) entry which is preliminary data.</text>
</comment>
<dbReference type="Gene3D" id="3.40.1360.10">
    <property type="match status" value="1"/>
</dbReference>
<keyword evidence="8" id="KW-0460">Magnesium</keyword>
<dbReference type="EMBL" id="DTCK01000041">
    <property type="protein sequence ID" value="HGQ36469.1"/>
    <property type="molecule type" value="Genomic_DNA"/>
</dbReference>
<dbReference type="GO" id="GO:0006269">
    <property type="term" value="P:DNA replication, synthesis of primer"/>
    <property type="evidence" value="ECO:0007669"/>
    <property type="project" value="UniProtKB-UniRule"/>
</dbReference>
<keyword evidence="6" id="KW-0479">Metal-binding</keyword>
<dbReference type="SUPFAM" id="SSF56731">
    <property type="entry name" value="DNA primase core"/>
    <property type="match status" value="1"/>
</dbReference>